<sequence length="1610" mass="183690">MHPRKSLSYPQWVKLGNIQEFSFVGKDTVAVGCGCHILFYSLDGHVENVYIANGKQRGDGVACIAGHRTAPIFALAEKCLNPRILVFSYPTVEGPVSTLRGGTLGTYISMAFSEMEYLVTLSGVPQFSLIVWCWRTGVQLACKETGIFNPQQQVSCSMSSPSIVSHIIKGESRLLLWEINMCAKLCCLTSKEVELPSDVCPVDVCFTNDGALFFVDAHNDVYQANLEDNKALRQTWKLNEGDGVLTEEEEGFDTPLNKLFDGVIDPCMTFCKSGVLVFEPPSKLRFHKRFGDWSQAWTLEVMSPIFRLIYLPEPDVIVGWTQKSELVLIDYGKTPKVSILKYYGTGTIDMELIYPDGNTIASVNTFDEVQVWDKENGHLMGVYDIREAAVQSLRPSSVFKSLKSNPRYPYVAIAMTDGLLLLVSILHPTAPSTLSKFLLCDDEISLVCFAPAGDVFVAFTTHTGQFFLIQGVPGQVLQVVAHISLNVPVVDCILLPDEQPVLAILFASESCKTIGNRVALYTLESDGLHMDSESQLEHSYTKLVVNTDRTNICFGSLHCSRNIHVLEVKRKAGVILRDIELTGHQLRSVFMSERVEYGLVTYGMDGIVIARPMGSKQQFYIVLPHHRSDLGVAKAFQDPKGEFILSLGKDKSLVCSKLKRTANYTPGPTDPSPEMVEKFGEATTGFFLEGDNLGITWLQHKEKLLIAEEQRQSANERTKILEDFKELQKKVVKMLDDNEQSGPEERLPISAFDLDKDARESAMEEGRQERERLKAYTIAKIAVLNRKSDLIKEHCWEPMHVKPTSIESLQCNYKVDNYALPPETEEDRQELEMVIAVRKMEMVAQATDSFHPWVSKTDSEMAMQMLAAPSAITLMDEAARLQQALAEEQESGAGDSAEHDGESQYVMCGSSIYRYIEPSAYHISQFELNTYIQTAHSIVLLQKDIRNLHEWFNSQFKVFFHSKEKEVSTIKQLHEELRHIFKELLLTCAVKHTDSDPIDPKWTQYEKTEMLLTVEDSEVPADPYVSPSELVLRQQQAEEEERMRLLLLADNFRELALIKMMDGVLEVKYEDELKKEIPKPKCMLQKDPEEYNEDDLREIKEYEGLVQARLNERQHYRKMLESQYRRVKHTLKESLGKFEEKLLDFFNLKLRVEASCTQQTLQILRSRLLNPKRNVLVQKEDAARDAIMANQKALADEQLLVVQLQEATTDCRCAYEALISKDKSLDGKFKKEFPELSPMMAEVAFRLYRRRPKIQPKSLVSSTLLNELGRCAVACKKPPYLPPECLDVLKGIDFLDGAANAPQNMQPDTWANICRLRRQRIESEFKIKALALQIAEAENTVGIFQKSTKALKEKDKELQANLRAIQEEQLLFEHDVEVQITLQQGLVEIPLTGSLKDYNSAILINRKEVAHINKIIKEAGHKKLKAMRAACNFRRGIVFQEWEHQKVRMHIEDKEEELKAIESVKVIKELQEWLHKRQRGTLPGRGVLTLDKEISRIKAGFERYIKLLNEVVERYDKVIQSKKTANRRVDKAITEMNVEVNELQFGRDLEQEKLRKESHRKRMETIITRTKLVRSVQDIHMDIISLESELDSLRMRTYPILENANKKYRR</sequence>
<dbReference type="PANTHER" id="PTHR14885:SF1">
    <property type="entry name" value="CILIA- AND FLAGELLA-ASSOCIATED PROTEIN 43"/>
    <property type="match status" value="1"/>
</dbReference>
<dbReference type="Pfam" id="PF25828">
    <property type="entry name" value="CC_Cfap43"/>
    <property type="match status" value="1"/>
</dbReference>
<keyword evidence="6" id="KW-0206">Cytoskeleton</keyword>
<keyword evidence="10" id="KW-1185">Reference proteome</keyword>
<keyword evidence="7" id="KW-0966">Cell projection</keyword>
<evidence type="ECO:0000256" key="4">
    <source>
        <dbReference type="ARBA" id="ARBA00022737"/>
    </source>
</evidence>
<evidence type="ECO:0000256" key="8">
    <source>
        <dbReference type="ARBA" id="ARBA00023605"/>
    </source>
</evidence>
<dbReference type="PANTHER" id="PTHR14885">
    <property type="entry name" value="CILIA- AND FLAGELLA-ASSOCIATED PROTEIN 43-RELATED"/>
    <property type="match status" value="1"/>
</dbReference>
<comment type="subcellular location">
    <subcellularLocation>
        <location evidence="1">Cytoplasm</location>
        <location evidence="1">Cytoskeleton</location>
        <location evidence="1">Cilium axoneme</location>
    </subcellularLocation>
</comment>
<dbReference type="OrthoDB" id="535167at2759"/>
<keyword evidence="4" id="KW-0677">Repeat</keyword>
<evidence type="ECO:0000313" key="10">
    <source>
        <dbReference type="Proteomes" id="UP000504606"/>
    </source>
</evidence>
<reference evidence="11" key="1">
    <citation type="submission" date="2025-08" db="UniProtKB">
        <authorList>
            <consortium name="RefSeq"/>
        </authorList>
    </citation>
    <scope>IDENTIFICATION</scope>
    <source>
        <tissue evidence="11">Whole organism</tissue>
    </source>
</reference>
<protein>
    <recommendedName>
        <fullName evidence="9">Cilia- and flagella-associated protein 43</fullName>
    </recommendedName>
</protein>
<evidence type="ECO:0000313" key="11">
    <source>
        <dbReference type="RefSeq" id="XP_026283816.2"/>
    </source>
</evidence>
<keyword evidence="5" id="KW-0175">Coiled coil</keyword>
<accession>A0A6J1SZD5</accession>
<dbReference type="GO" id="GO:0003341">
    <property type="term" value="P:cilium movement"/>
    <property type="evidence" value="ECO:0007669"/>
    <property type="project" value="UniProtKB-ARBA"/>
</dbReference>
<evidence type="ECO:0000256" key="6">
    <source>
        <dbReference type="ARBA" id="ARBA00023212"/>
    </source>
</evidence>
<dbReference type="GeneID" id="113210170"/>
<proteinExistence type="inferred from homology"/>
<dbReference type="InterPro" id="IPR015943">
    <property type="entry name" value="WD40/YVTN_repeat-like_dom_sf"/>
</dbReference>
<comment type="similarity">
    <text evidence="8">Belongs to the CFAP43 family.</text>
</comment>
<evidence type="ECO:0000256" key="3">
    <source>
        <dbReference type="ARBA" id="ARBA00022574"/>
    </source>
</evidence>
<dbReference type="Gene3D" id="2.130.10.10">
    <property type="entry name" value="YVTN repeat-like/Quinoprotein amine dehydrogenase"/>
    <property type="match status" value="2"/>
</dbReference>
<evidence type="ECO:0000256" key="9">
    <source>
        <dbReference type="ARBA" id="ARBA00023662"/>
    </source>
</evidence>
<dbReference type="InterPro" id="IPR036322">
    <property type="entry name" value="WD40_repeat_dom_sf"/>
</dbReference>
<dbReference type="GO" id="GO:0005930">
    <property type="term" value="C:axoneme"/>
    <property type="evidence" value="ECO:0007669"/>
    <property type="project" value="UniProtKB-SubCell"/>
</dbReference>
<dbReference type="KEGG" id="foc:113210170"/>
<evidence type="ECO:0000256" key="2">
    <source>
        <dbReference type="ARBA" id="ARBA00022490"/>
    </source>
</evidence>
<evidence type="ECO:0000256" key="7">
    <source>
        <dbReference type="ARBA" id="ARBA00023273"/>
    </source>
</evidence>
<keyword evidence="2" id="KW-0963">Cytoplasm</keyword>
<dbReference type="SUPFAM" id="SSF50978">
    <property type="entry name" value="WD40 repeat-like"/>
    <property type="match status" value="2"/>
</dbReference>
<evidence type="ECO:0000256" key="5">
    <source>
        <dbReference type="ARBA" id="ARBA00023054"/>
    </source>
</evidence>
<keyword evidence="11" id="KW-0282">Flagellum</keyword>
<dbReference type="Proteomes" id="UP000504606">
    <property type="component" value="Unplaced"/>
</dbReference>
<keyword evidence="11" id="KW-0969">Cilium</keyword>
<evidence type="ECO:0000256" key="1">
    <source>
        <dbReference type="ARBA" id="ARBA00004430"/>
    </source>
</evidence>
<dbReference type="RefSeq" id="XP_026283816.2">
    <property type="nucleotide sequence ID" value="XM_026428031.2"/>
</dbReference>
<organism evidence="10 11">
    <name type="scientific">Frankliniella occidentalis</name>
    <name type="common">Western flower thrips</name>
    <name type="synonym">Euthrips occidentalis</name>
    <dbReference type="NCBI Taxonomy" id="133901"/>
    <lineage>
        <taxon>Eukaryota</taxon>
        <taxon>Metazoa</taxon>
        <taxon>Ecdysozoa</taxon>
        <taxon>Arthropoda</taxon>
        <taxon>Hexapoda</taxon>
        <taxon>Insecta</taxon>
        <taxon>Pterygota</taxon>
        <taxon>Neoptera</taxon>
        <taxon>Paraneoptera</taxon>
        <taxon>Thysanoptera</taxon>
        <taxon>Terebrantia</taxon>
        <taxon>Thripoidea</taxon>
        <taxon>Thripidae</taxon>
        <taxon>Frankliniella</taxon>
    </lineage>
</organism>
<dbReference type="GO" id="GO:0060271">
    <property type="term" value="P:cilium assembly"/>
    <property type="evidence" value="ECO:0007669"/>
    <property type="project" value="TreeGrafter"/>
</dbReference>
<keyword evidence="3" id="KW-0853">WD repeat</keyword>
<name>A0A6J1SZD5_FRAOC</name>
<gene>
    <name evidence="11" type="primary">LOC113210170</name>
</gene>